<comment type="cofactor">
    <cofactor evidence="10">
        <name>Zn(2+)</name>
        <dbReference type="ChEBI" id="CHEBI:29105"/>
    </cofactor>
</comment>
<keyword evidence="10" id="KW-0862">Zinc</keyword>
<reference evidence="12" key="1">
    <citation type="submission" date="2016-04" db="EMBL/GenBank/DDBJ databases">
        <authorList>
            <person name="Chen L."/>
            <person name="Zhuang W."/>
            <person name="Wang G."/>
        </authorList>
    </citation>
    <scope>NUCLEOTIDE SEQUENCE [LARGE SCALE GENOMIC DNA]</scope>
    <source>
        <strain evidence="12">208</strain>
    </source>
</reference>
<dbReference type="Gene3D" id="3.40.50.1000">
    <property type="entry name" value="HAD superfamily/HAD-like"/>
    <property type="match status" value="1"/>
</dbReference>
<dbReference type="Proteomes" id="UP000192276">
    <property type="component" value="Unassembled WGS sequence"/>
</dbReference>
<evidence type="ECO:0000256" key="1">
    <source>
        <dbReference type="ARBA" id="ARBA00004496"/>
    </source>
</evidence>
<feature type="binding site" evidence="10">
    <location>
        <position position="99"/>
    </location>
    <ligand>
        <name>Zn(2+)</name>
        <dbReference type="ChEBI" id="CHEBI:29105"/>
    </ligand>
</feature>
<dbReference type="STRING" id="550983.A4R26_04550"/>
<evidence type="ECO:0000256" key="7">
    <source>
        <dbReference type="PIRNR" id="PIRNR004682"/>
    </source>
</evidence>
<evidence type="ECO:0000256" key="3">
    <source>
        <dbReference type="ARBA" id="ARBA00022723"/>
    </source>
</evidence>
<keyword evidence="10" id="KW-0460">Magnesium</keyword>
<organism evidence="11 12">
    <name type="scientific">Niastella populi</name>
    <dbReference type="NCBI Taxonomy" id="550983"/>
    <lineage>
        <taxon>Bacteria</taxon>
        <taxon>Pseudomonadati</taxon>
        <taxon>Bacteroidota</taxon>
        <taxon>Chitinophagia</taxon>
        <taxon>Chitinophagales</taxon>
        <taxon>Chitinophagaceae</taxon>
        <taxon>Niastella</taxon>
    </lineage>
</organism>
<dbReference type="GO" id="GO:0005975">
    <property type="term" value="P:carbohydrate metabolic process"/>
    <property type="evidence" value="ECO:0007669"/>
    <property type="project" value="InterPro"/>
</dbReference>
<dbReference type="AlphaFoldDB" id="A0A1V9FDJ2"/>
<dbReference type="InterPro" id="IPR006549">
    <property type="entry name" value="HAD-SF_hydro_IIIA"/>
</dbReference>
<dbReference type="EC" id="3.1.3.-" evidence="7"/>
<dbReference type="SUPFAM" id="SSF56784">
    <property type="entry name" value="HAD-like"/>
    <property type="match status" value="1"/>
</dbReference>
<dbReference type="GO" id="GO:0016791">
    <property type="term" value="F:phosphatase activity"/>
    <property type="evidence" value="ECO:0007669"/>
    <property type="project" value="InterPro"/>
</dbReference>
<feature type="site" description="Contributes to substrate recognition" evidence="9">
    <location>
        <position position="109"/>
    </location>
</feature>
<protein>
    <recommendedName>
        <fullName evidence="6 7">D,D-heptose 1,7-bisphosphate phosphatase</fullName>
        <ecNumber evidence="7">3.1.3.-</ecNumber>
    </recommendedName>
</protein>
<feature type="binding site" evidence="10">
    <location>
        <position position="16"/>
    </location>
    <ligand>
        <name>Mg(2+)</name>
        <dbReference type="ChEBI" id="CHEBI:18420"/>
    </ligand>
</feature>
<accession>A0A1V9FDJ2</accession>
<dbReference type="PANTHER" id="PTHR42891:SF1">
    <property type="entry name" value="D-GLYCERO-BETA-D-MANNO-HEPTOSE-1,7-BISPHOSPHATE 7-PHOSPHATASE"/>
    <property type="match status" value="1"/>
</dbReference>
<dbReference type="EMBL" id="LWBP01000199">
    <property type="protein sequence ID" value="OQP56434.1"/>
    <property type="molecule type" value="Genomic_DNA"/>
</dbReference>
<keyword evidence="12" id="KW-1185">Reference proteome</keyword>
<keyword evidence="3 10" id="KW-0479">Metal-binding</keyword>
<dbReference type="PANTHER" id="PTHR42891">
    <property type="entry name" value="D-GLYCERO-BETA-D-MANNO-HEPTOSE-1,7-BISPHOSPHATE 7-PHOSPHATASE"/>
    <property type="match status" value="1"/>
</dbReference>
<dbReference type="GO" id="GO:0046872">
    <property type="term" value="F:metal ion binding"/>
    <property type="evidence" value="ECO:0007669"/>
    <property type="project" value="UniProtKB-KW"/>
</dbReference>
<comment type="similarity">
    <text evidence="7">Belongs to the gmhB family.</text>
</comment>
<evidence type="ECO:0000313" key="12">
    <source>
        <dbReference type="Proteomes" id="UP000192276"/>
    </source>
</evidence>
<evidence type="ECO:0000256" key="10">
    <source>
        <dbReference type="PIRSR" id="PIRSR004682-4"/>
    </source>
</evidence>
<evidence type="ECO:0000256" key="5">
    <source>
        <dbReference type="ARBA" id="ARBA00023277"/>
    </source>
</evidence>
<evidence type="ECO:0000313" key="11">
    <source>
        <dbReference type="EMBL" id="OQP56434.1"/>
    </source>
</evidence>
<dbReference type="PIRSF" id="PIRSF004682">
    <property type="entry name" value="GmhB"/>
    <property type="match status" value="1"/>
</dbReference>
<feature type="site" description="Contributes to substrate recognition" evidence="9">
    <location>
        <position position="110"/>
    </location>
</feature>
<keyword evidence="5 7" id="KW-0119">Carbohydrate metabolism</keyword>
<gene>
    <name evidence="11" type="ORF">A4R26_04550</name>
</gene>
<dbReference type="RefSeq" id="WP_081168520.1">
    <property type="nucleotide sequence ID" value="NZ_LWBP01000199.1"/>
</dbReference>
<dbReference type="InterPro" id="IPR004446">
    <property type="entry name" value="Heptose_bisP_phosphatase"/>
</dbReference>
<keyword evidence="2 7" id="KW-0963">Cytoplasm</keyword>
<proteinExistence type="inferred from homology"/>
<feature type="active site" description="Nucleophile" evidence="8">
    <location>
        <position position="16"/>
    </location>
</feature>
<evidence type="ECO:0000256" key="2">
    <source>
        <dbReference type="ARBA" id="ARBA00022490"/>
    </source>
</evidence>
<dbReference type="InterPro" id="IPR006543">
    <property type="entry name" value="Histidinol-phos"/>
</dbReference>
<dbReference type="CDD" id="cd07503">
    <property type="entry name" value="HAD_HisB-N"/>
    <property type="match status" value="1"/>
</dbReference>
<feature type="active site" description="Proton donor" evidence="8">
    <location>
        <position position="18"/>
    </location>
</feature>
<name>A0A1V9FDJ2_9BACT</name>
<feature type="site" description="Stabilizes the phosphoryl group" evidence="9">
    <location>
        <position position="60"/>
    </location>
</feature>
<evidence type="ECO:0000256" key="4">
    <source>
        <dbReference type="ARBA" id="ARBA00022801"/>
    </source>
</evidence>
<comment type="subcellular location">
    <subcellularLocation>
        <location evidence="1 7">Cytoplasm</location>
    </subcellularLocation>
</comment>
<evidence type="ECO:0000256" key="9">
    <source>
        <dbReference type="PIRSR" id="PIRSR004682-3"/>
    </source>
</evidence>
<comment type="cofactor">
    <cofactor evidence="10">
        <name>Mg(2+)</name>
        <dbReference type="ChEBI" id="CHEBI:18420"/>
    </cofactor>
</comment>
<sequence length="185" mass="20974">MLDLKQIDKSWTLFLDRDGVINHEKYQDYVYNYEEFIFYDGVREAMKTLADLFGLVILTTNQRGVGRGLMTEADLKDIHTSMVRDIEKAGGRIDQIYYCVANDAGDPNRKPNPGMIFQAKKDYPAIDLQKSLIVGNNMSDMEFGRNGGIHTVFVKTTHPEQAVPHPAIDLAFNTLPDFAKALQKK</sequence>
<dbReference type="OrthoDB" id="9803871at2"/>
<dbReference type="InterPro" id="IPR023214">
    <property type="entry name" value="HAD_sf"/>
</dbReference>
<dbReference type="GO" id="GO:0005737">
    <property type="term" value="C:cytoplasm"/>
    <property type="evidence" value="ECO:0007669"/>
    <property type="project" value="UniProtKB-SubCell"/>
</dbReference>
<feature type="binding site" evidence="10">
    <location>
        <position position="18"/>
    </location>
    <ligand>
        <name>Mg(2+)</name>
        <dbReference type="ChEBI" id="CHEBI:18420"/>
    </ligand>
</feature>
<keyword evidence="4 7" id="KW-0378">Hydrolase</keyword>
<dbReference type="NCBIfam" id="TIGR01656">
    <property type="entry name" value="Histidinol-ppas"/>
    <property type="match status" value="1"/>
</dbReference>
<evidence type="ECO:0000256" key="8">
    <source>
        <dbReference type="PIRSR" id="PIRSR004682-1"/>
    </source>
</evidence>
<evidence type="ECO:0000256" key="6">
    <source>
        <dbReference type="ARBA" id="ARBA00031828"/>
    </source>
</evidence>
<dbReference type="InterPro" id="IPR036412">
    <property type="entry name" value="HAD-like_sf"/>
</dbReference>
<dbReference type="NCBIfam" id="TIGR01662">
    <property type="entry name" value="HAD-SF-IIIA"/>
    <property type="match status" value="1"/>
</dbReference>
<comment type="caution">
    <text evidence="11">The sequence shown here is derived from an EMBL/GenBank/DDBJ whole genome shotgun (WGS) entry which is preliminary data.</text>
</comment>
<dbReference type="Pfam" id="PF13242">
    <property type="entry name" value="Hydrolase_like"/>
    <property type="match status" value="1"/>
</dbReference>